<evidence type="ECO:0000256" key="2">
    <source>
        <dbReference type="PIRSR" id="PIRSR640198-2"/>
    </source>
</evidence>
<dbReference type="SUPFAM" id="SSF46785">
    <property type="entry name" value="Winged helix' DNA-binding domain"/>
    <property type="match status" value="1"/>
</dbReference>
<organism evidence="4 5">
    <name type="scientific">Leptolyngbya cf. ectocarpi LEGE 11479</name>
    <dbReference type="NCBI Taxonomy" id="1828722"/>
    <lineage>
        <taxon>Bacteria</taxon>
        <taxon>Bacillati</taxon>
        <taxon>Cyanobacteriota</taxon>
        <taxon>Cyanophyceae</taxon>
        <taxon>Leptolyngbyales</taxon>
        <taxon>Leptolyngbyaceae</taxon>
        <taxon>Leptolyngbya group</taxon>
        <taxon>Leptolyngbya</taxon>
    </lineage>
</organism>
<dbReference type="EMBL" id="JADEXP010000565">
    <property type="protein sequence ID" value="MBE9070864.1"/>
    <property type="molecule type" value="Genomic_DNA"/>
</dbReference>
<dbReference type="AlphaFoldDB" id="A0A929A0E3"/>
<dbReference type="InterPro" id="IPR036390">
    <property type="entry name" value="WH_DNA-bd_sf"/>
</dbReference>
<dbReference type="InterPro" id="IPR036597">
    <property type="entry name" value="Fido-like_dom_sf"/>
</dbReference>
<dbReference type="Gene3D" id="1.10.3290.10">
    <property type="entry name" value="Fido-like domain"/>
    <property type="match status" value="1"/>
</dbReference>
<feature type="domain" description="Fido" evidence="3">
    <location>
        <begin position="184"/>
        <end position="341"/>
    </location>
</feature>
<feature type="active site" evidence="1">
    <location>
        <position position="276"/>
    </location>
</feature>
<dbReference type="InterPro" id="IPR040198">
    <property type="entry name" value="Fido_containing"/>
</dbReference>
<comment type="caution">
    <text evidence="4">The sequence shown here is derived from an EMBL/GenBank/DDBJ whole genome shotgun (WGS) entry which is preliminary data.</text>
</comment>
<feature type="binding site" evidence="2">
    <location>
        <begin position="218"/>
        <end position="227"/>
    </location>
    <ligand>
        <name>ATP</name>
        <dbReference type="ChEBI" id="CHEBI:30616"/>
    </ligand>
</feature>
<keyword evidence="2" id="KW-0067">ATP-binding</keyword>
<dbReference type="PANTHER" id="PTHR13504">
    <property type="entry name" value="FIDO DOMAIN-CONTAINING PROTEIN DDB_G0283145"/>
    <property type="match status" value="1"/>
</dbReference>
<dbReference type="GO" id="GO:0005524">
    <property type="term" value="F:ATP binding"/>
    <property type="evidence" value="ECO:0007669"/>
    <property type="project" value="UniProtKB-KW"/>
</dbReference>
<accession>A0A929A0E3</accession>
<dbReference type="InterPro" id="IPR003812">
    <property type="entry name" value="Fido"/>
</dbReference>
<evidence type="ECO:0000313" key="4">
    <source>
        <dbReference type="EMBL" id="MBE9070864.1"/>
    </source>
</evidence>
<dbReference type="Pfam" id="PF02661">
    <property type="entry name" value="Fic"/>
    <property type="match status" value="1"/>
</dbReference>
<dbReference type="PROSITE" id="PS51459">
    <property type="entry name" value="FIDO"/>
    <property type="match status" value="1"/>
</dbReference>
<feature type="binding site" evidence="2">
    <location>
        <begin position="280"/>
        <end position="287"/>
    </location>
    <ligand>
        <name>ATP</name>
        <dbReference type="ChEBI" id="CHEBI:30616"/>
    </ligand>
</feature>
<name>A0A929A0E3_LEPEC</name>
<gene>
    <name evidence="4" type="ORF">IQ260_29955</name>
</gene>
<dbReference type="PANTHER" id="PTHR13504:SF38">
    <property type="entry name" value="FIDO DOMAIN-CONTAINING PROTEIN"/>
    <property type="match status" value="1"/>
</dbReference>
<reference evidence="4" key="1">
    <citation type="submission" date="2020-10" db="EMBL/GenBank/DDBJ databases">
        <authorList>
            <person name="Castelo-Branco R."/>
            <person name="Eusebio N."/>
            <person name="Adriana R."/>
            <person name="Vieira A."/>
            <person name="Brugerolle De Fraissinette N."/>
            <person name="Rezende De Castro R."/>
            <person name="Schneider M.P."/>
            <person name="Vasconcelos V."/>
            <person name="Leao P.N."/>
        </authorList>
    </citation>
    <scope>NUCLEOTIDE SEQUENCE</scope>
    <source>
        <strain evidence="4">LEGE 11479</strain>
    </source>
</reference>
<proteinExistence type="predicted"/>
<dbReference type="Proteomes" id="UP000615026">
    <property type="component" value="Unassembled WGS sequence"/>
</dbReference>
<protein>
    <submittedName>
        <fullName evidence="4">Fic family protein</fullName>
    </submittedName>
</protein>
<sequence>MKRPPKIEADPFLIIASDSPDKLNEYLEFFTPIDKKGRYLHFDELRYRVPPNIDIELAWSIVKLARNRQKSPLIQLGDPATSCHFVLTPLIQKAISETDRNATSASLEWISSKIGERAQIEYLLNDLIEDESISSSQLEGAATTTKIAKELIRRNRKPRDSGEKMILGNFKMMMFAWEQRNKSLSIDLIKELHQVGVEDIDDDTYVPGQFRRNDDTYVVDSKGDIVHTPPPASGLKNRIKSIVEWCNANHDDIGESSYLHPLIKAIVLHFCIGFEHPFRDGNGRVARALFYWYLFKSDFAAFRYISISVLLKKAPIKYGKSYLYTETDDMDLTYFIEYQSGIIIRAIENFKLSYQNAALEIERFNKWLWDSGLYKKLSDKQRTVFQVAKSGMAPAFTIRDVEKNLGCSYNTASSVLNGLVKLKLFYRVKEGREWWYFMKDKDQIIESWGS</sequence>
<keyword evidence="2" id="KW-0547">Nucleotide-binding</keyword>
<dbReference type="SUPFAM" id="SSF140931">
    <property type="entry name" value="Fic-like"/>
    <property type="match status" value="1"/>
</dbReference>
<evidence type="ECO:0000259" key="3">
    <source>
        <dbReference type="PROSITE" id="PS51459"/>
    </source>
</evidence>
<keyword evidence="5" id="KW-1185">Reference proteome</keyword>
<evidence type="ECO:0000256" key="1">
    <source>
        <dbReference type="PIRSR" id="PIRSR640198-1"/>
    </source>
</evidence>
<evidence type="ECO:0000313" key="5">
    <source>
        <dbReference type="Proteomes" id="UP000615026"/>
    </source>
</evidence>